<reference evidence="2" key="1">
    <citation type="submission" date="2016-11" db="EMBL/GenBank/DDBJ databases">
        <authorList>
            <person name="Varghese N."/>
            <person name="Submissions S."/>
        </authorList>
    </citation>
    <scope>NUCLEOTIDE SEQUENCE [LARGE SCALE GENOMIC DNA]</scope>
    <source>
        <strain evidence="2">DSM 9756</strain>
    </source>
</reference>
<accession>A0A1M5DRH2</accession>
<evidence type="ECO:0000313" key="2">
    <source>
        <dbReference type="Proteomes" id="UP000184076"/>
    </source>
</evidence>
<proteinExistence type="predicted"/>
<dbReference type="RefSeq" id="WP_073039969.1">
    <property type="nucleotide sequence ID" value="NZ_FQVB01000024.1"/>
</dbReference>
<evidence type="ECO:0008006" key="3">
    <source>
        <dbReference type="Google" id="ProtNLM"/>
    </source>
</evidence>
<keyword evidence="2" id="KW-1185">Reference proteome</keyword>
<dbReference type="Gene3D" id="1.20.120.1490">
    <property type="match status" value="1"/>
</dbReference>
<dbReference type="AlphaFoldDB" id="A0A1M5DRH2"/>
<protein>
    <recommendedName>
        <fullName evidence="3">Zinc resistance-associated protein</fullName>
    </recommendedName>
</protein>
<name>A0A1M5DRH2_9BACT</name>
<dbReference type="STRING" id="1121391.SAMN02745206_02500"/>
<sequence length="132" mass="14308">MRKMVGIVLVVLVGLTVSSAWAWRGQGGGWGPCWTASDPQVQAYAQEVGPLRNELYQKQLTYRQLLSNPDADPAEVGRVAREMHQLRLQIWEKAQKAGVPCGYGAGGRHGRHMGMGFGPGFYGSAALPSQAQ</sequence>
<dbReference type="EMBL" id="FQVB01000024">
    <property type="protein sequence ID" value="SHF69484.1"/>
    <property type="molecule type" value="Genomic_DNA"/>
</dbReference>
<organism evidence="1 2">
    <name type="scientific">Desulfacinum infernum DSM 9756</name>
    <dbReference type="NCBI Taxonomy" id="1121391"/>
    <lineage>
        <taxon>Bacteria</taxon>
        <taxon>Pseudomonadati</taxon>
        <taxon>Thermodesulfobacteriota</taxon>
        <taxon>Syntrophobacteria</taxon>
        <taxon>Syntrophobacterales</taxon>
        <taxon>Syntrophobacteraceae</taxon>
        <taxon>Desulfacinum</taxon>
    </lineage>
</organism>
<dbReference type="OrthoDB" id="5526395at2"/>
<gene>
    <name evidence="1" type="ORF">SAMN02745206_02500</name>
</gene>
<evidence type="ECO:0000313" key="1">
    <source>
        <dbReference type="EMBL" id="SHF69484.1"/>
    </source>
</evidence>
<dbReference type="Proteomes" id="UP000184076">
    <property type="component" value="Unassembled WGS sequence"/>
</dbReference>